<evidence type="ECO:0000256" key="6">
    <source>
        <dbReference type="SAM" id="Phobius"/>
    </source>
</evidence>
<evidence type="ECO:0008006" key="9">
    <source>
        <dbReference type="Google" id="ProtNLM"/>
    </source>
</evidence>
<evidence type="ECO:0000256" key="1">
    <source>
        <dbReference type="ARBA" id="ARBA00004651"/>
    </source>
</evidence>
<dbReference type="AlphaFoldDB" id="A0A1S6IR04"/>
<evidence type="ECO:0000256" key="4">
    <source>
        <dbReference type="ARBA" id="ARBA00022989"/>
    </source>
</evidence>
<keyword evidence="3 6" id="KW-0812">Transmembrane</keyword>
<dbReference type="InterPro" id="IPR002528">
    <property type="entry name" value="MATE_fam"/>
</dbReference>
<dbReference type="EMBL" id="CP019728">
    <property type="protein sequence ID" value="AQS53959.1"/>
    <property type="molecule type" value="Genomic_DNA"/>
</dbReference>
<dbReference type="GO" id="GO:0005886">
    <property type="term" value="C:plasma membrane"/>
    <property type="evidence" value="ECO:0007669"/>
    <property type="project" value="UniProtKB-SubCell"/>
</dbReference>
<comment type="subcellular location">
    <subcellularLocation>
        <location evidence="1">Cell membrane</location>
        <topology evidence="1">Multi-pass membrane protein</topology>
    </subcellularLocation>
</comment>
<protein>
    <recommendedName>
        <fullName evidence="9">Multidrug export protein MepA</fullName>
    </recommendedName>
</protein>
<name>A0A1S6IR04_9LACT</name>
<evidence type="ECO:0000313" key="7">
    <source>
        <dbReference type="EMBL" id="AQS53959.1"/>
    </source>
</evidence>
<dbReference type="Pfam" id="PF01554">
    <property type="entry name" value="MatE"/>
    <property type="match status" value="1"/>
</dbReference>
<dbReference type="InterPro" id="IPR051327">
    <property type="entry name" value="MATE_MepA_subfamily"/>
</dbReference>
<dbReference type="KEGG" id="jda:BW727_101593"/>
<accession>A0A1S6IR04</accession>
<gene>
    <name evidence="7" type="ORF">BW727_101593</name>
</gene>
<keyword evidence="5 6" id="KW-0472">Membrane</keyword>
<keyword evidence="4 6" id="KW-1133">Transmembrane helix</keyword>
<dbReference type="PANTHER" id="PTHR43823:SF3">
    <property type="entry name" value="MULTIDRUG EXPORT PROTEIN MEPA"/>
    <property type="match status" value="1"/>
</dbReference>
<feature type="transmembrane region" description="Helical" evidence="6">
    <location>
        <begin position="131"/>
        <end position="149"/>
    </location>
</feature>
<organism evidence="7 8">
    <name type="scientific">Jeotgalibaca dankookensis</name>
    <dbReference type="NCBI Taxonomy" id="708126"/>
    <lineage>
        <taxon>Bacteria</taxon>
        <taxon>Bacillati</taxon>
        <taxon>Bacillota</taxon>
        <taxon>Bacilli</taxon>
        <taxon>Lactobacillales</taxon>
        <taxon>Carnobacteriaceae</taxon>
        <taxon>Jeotgalibaca</taxon>
    </lineage>
</organism>
<dbReference type="STRING" id="708126.BW727_101593"/>
<dbReference type="RefSeq" id="WP_062469772.1">
    <property type="nucleotide sequence ID" value="NZ_BBYN01000015.1"/>
</dbReference>
<evidence type="ECO:0000256" key="3">
    <source>
        <dbReference type="ARBA" id="ARBA00022692"/>
    </source>
</evidence>
<reference evidence="7 8" key="1">
    <citation type="journal article" date="2014" name="Int. J. Syst. Evol. Microbiol.">
        <title>Jeotgalibaca dankookensis gen. nov., sp. nov., a member of the family Carnobacteriaceae, isolated from seujeot (Korean traditional food).</title>
        <authorList>
            <person name="Lee D.G."/>
            <person name="Trujillo M.E."/>
            <person name="Kang H."/>
            <person name="Ahn T.Y."/>
        </authorList>
    </citation>
    <scope>NUCLEOTIDE SEQUENCE [LARGE SCALE GENOMIC DNA]</scope>
    <source>
        <strain evidence="7 8">EX-07</strain>
    </source>
</reference>
<evidence type="ECO:0000256" key="2">
    <source>
        <dbReference type="ARBA" id="ARBA00022475"/>
    </source>
</evidence>
<sequence>MQKAVIKDFSRYISLNILGMLGLSFYILADTYFISKALGAVGIASLNLSIPIYSFIHGVGLMVGMGAATRFSILKSQHKKDSINKINIVFSNAMKIGLLMGILFLLIGLFGAKHLANVLGADSLTLAFTQAYLRIILSFSPFFIIFDLSI</sequence>
<dbReference type="GO" id="GO:0042910">
    <property type="term" value="F:xenobiotic transmembrane transporter activity"/>
    <property type="evidence" value="ECO:0007669"/>
    <property type="project" value="InterPro"/>
</dbReference>
<dbReference type="Proteomes" id="UP000188993">
    <property type="component" value="Chromosome"/>
</dbReference>
<keyword evidence="8" id="KW-1185">Reference proteome</keyword>
<keyword evidence="2" id="KW-1003">Cell membrane</keyword>
<feature type="transmembrane region" description="Helical" evidence="6">
    <location>
        <begin position="89"/>
        <end position="111"/>
    </location>
</feature>
<proteinExistence type="predicted"/>
<dbReference type="OrthoDB" id="9811110at2"/>
<dbReference type="GO" id="GO:0015297">
    <property type="term" value="F:antiporter activity"/>
    <property type="evidence" value="ECO:0007669"/>
    <property type="project" value="InterPro"/>
</dbReference>
<evidence type="ECO:0000313" key="8">
    <source>
        <dbReference type="Proteomes" id="UP000188993"/>
    </source>
</evidence>
<evidence type="ECO:0000256" key="5">
    <source>
        <dbReference type="ARBA" id="ARBA00023136"/>
    </source>
</evidence>
<feature type="transmembrane region" description="Helical" evidence="6">
    <location>
        <begin position="12"/>
        <end position="34"/>
    </location>
</feature>
<feature type="transmembrane region" description="Helical" evidence="6">
    <location>
        <begin position="46"/>
        <end position="68"/>
    </location>
</feature>
<dbReference type="PANTHER" id="PTHR43823">
    <property type="entry name" value="SPORULATION PROTEIN YKVU"/>
    <property type="match status" value="1"/>
</dbReference>